<evidence type="ECO:0000313" key="1">
    <source>
        <dbReference type="EMBL" id="MBX72713.1"/>
    </source>
</evidence>
<dbReference type="EMBL" id="GGEC01092229">
    <property type="protein sequence ID" value="MBX72713.1"/>
    <property type="molecule type" value="Transcribed_RNA"/>
</dbReference>
<protein>
    <submittedName>
        <fullName evidence="1">Uncharacterized protein</fullName>
    </submittedName>
</protein>
<name>A0A2P2R0H3_RHIMU</name>
<accession>A0A2P2R0H3</accession>
<reference evidence="1" key="1">
    <citation type="submission" date="2018-02" db="EMBL/GenBank/DDBJ databases">
        <title>Rhizophora mucronata_Transcriptome.</title>
        <authorList>
            <person name="Meera S.P."/>
            <person name="Sreeshan A."/>
            <person name="Augustine A."/>
        </authorList>
    </citation>
    <scope>NUCLEOTIDE SEQUENCE</scope>
    <source>
        <tissue evidence="1">Leaf</tissue>
    </source>
</reference>
<dbReference type="AlphaFoldDB" id="A0A2P2R0H3"/>
<sequence>MGKHKNRKRVFSFCHYQPVISQKDCVLDRIG</sequence>
<proteinExistence type="predicted"/>
<organism evidence="1">
    <name type="scientific">Rhizophora mucronata</name>
    <name type="common">Asiatic mangrove</name>
    <dbReference type="NCBI Taxonomy" id="61149"/>
    <lineage>
        <taxon>Eukaryota</taxon>
        <taxon>Viridiplantae</taxon>
        <taxon>Streptophyta</taxon>
        <taxon>Embryophyta</taxon>
        <taxon>Tracheophyta</taxon>
        <taxon>Spermatophyta</taxon>
        <taxon>Magnoliopsida</taxon>
        <taxon>eudicotyledons</taxon>
        <taxon>Gunneridae</taxon>
        <taxon>Pentapetalae</taxon>
        <taxon>rosids</taxon>
        <taxon>fabids</taxon>
        <taxon>Malpighiales</taxon>
        <taxon>Rhizophoraceae</taxon>
        <taxon>Rhizophora</taxon>
    </lineage>
</organism>